<feature type="region of interest" description="Disordered" evidence="1">
    <location>
        <begin position="285"/>
        <end position="326"/>
    </location>
</feature>
<dbReference type="GO" id="GO:0004842">
    <property type="term" value="F:ubiquitin-protein transferase activity"/>
    <property type="evidence" value="ECO:0007669"/>
    <property type="project" value="TreeGrafter"/>
</dbReference>
<keyword evidence="3" id="KW-1185">Reference proteome</keyword>
<evidence type="ECO:0000313" key="3">
    <source>
        <dbReference type="Proteomes" id="UP001199106"/>
    </source>
</evidence>
<comment type="caution">
    <text evidence="2">The sequence shown here is derived from an EMBL/GenBank/DDBJ whole genome shotgun (WGS) entry which is preliminary data.</text>
</comment>
<evidence type="ECO:0000313" key="2">
    <source>
        <dbReference type="EMBL" id="KAG9191432.1"/>
    </source>
</evidence>
<dbReference type="GO" id="GO:0033768">
    <property type="term" value="C:SUMO-targeted ubiquitin ligase complex"/>
    <property type="evidence" value="ECO:0007669"/>
    <property type="project" value="TreeGrafter"/>
</dbReference>
<feature type="region of interest" description="Disordered" evidence="1">
    <location>
        <begin position="396"/>
        <end position="416"/>
    </location>
</feature>
<dbReference type="PANTHER" id="PTHR28042">
    <property type="entry name" value="E3 UBIQUITIN-PROTEIN LIGASE COMPLEX SLX5-SLX8 SUBUNIT SLX5"/>
    <property type="match status" value="1"/>
</dbReference>
<feature type="region of interest" description="Disordered" evidence="1">
    <location>
        <begin position="22"/>
        <end position="186"/>
    </location>
</feature>
<dbReference type="Proteomes" id="UP001199106">
    <property type="component" value="Unassembled WGS sequence"/>
</dbReference>
<dbReference type="InterPro" id="IPR038886">
    <property type="entry name" value="E3_SLX5/Rfp1"/>
</dbReference>
<name>A0AAD4IBG9_9PLEO</name>
<accession>A0AAD4IBG9</accession>
<feature type="compositionally biased region" description="Pro residues" evidence="1">
    <location>
        <begin position="453"/>
        <end position="464"/>
    </location>
</feature>
<dbReference type="AlphaFoldDB" id="A0AAD4IBG9"/>
<feature type="region of interest" description="Disordered" evidence="1">
    <location>
        <begin position="447"/>
        <end position="472"/>
    </location>
</feature>
<gene>
    <name evidence="2" type="ORF">G6011_09520</name>
</gene>
<protein>
    <submittedName>
        <fullName evidence="2">Uncharacterized protein</fullName>
    </submittedName>
</protein>
<feature type="compositionally biased region" description="Acidic residues" evidence="1">
    <location>
        <begin position="141"/>
        <end position="165"/>
    </location>
</feature>
<feature type="compositionally biased region" description="Basic and acidic residues" evidence="1">
    <location>
        <begin position="306"/>
        <end position="318"/>
    </location>
</feature>
<dbReference type="EMBL" id="JAANER010000004">
    <property type="protein sequence ID" value="KAG9191432.1"/>
    <property type="molecule type" value="Genomic_DNA"/>
</dbReference>
<dbReference type="PANTHER" id="PTHR28042:SF1">
    <property type="entry name" value="E3 UBIQUITIN-PROTEIN LIGASE COMPLEX SLX5-SLX8 SUBUNIT SLX5"/>
    <property type="match status" value="1"/>
</dbReference>
<evidence type="ECO:0000256" key="1">
    <source>
        <dbReference type="SAM" id="MobiDB-lite"/>
    </source>
</evidence>
<proteinExistence type="predicted"/>
<feature type="compositionally biased region" description="Basic and acidic residues" evidence="1">
    <location>
        <begin position="90"/>
        <end position="105"/>
    </location>
</feature>
<organism evidence="2 3">
    <name type="scientific">Alternaria panax</name>
    <dbReference type="NCBI Taxonomy" id="48097"/>
    <lineage>
        <taxon>Eukaryota</taxon>
        <taxon>Fungi</taxon>
        <taxon>Dikarya</taxon>
        <taxon>Ascomycota</taxon>
        <taxon>Pezizomycotina</taxon>
        <taxon>Dothideomycetes</taxon>
        <taxon>Pleosporomycetidae</taxon>
        <taxon>Pleosporales</taxon>
        <taxon>Pleosporineae</taxon>
        <taxon>Pleosporaceae</taxon>
        <taxon>Alternaria</taxon>
        <taxon>Alternaria sect. Panax</taxon>
    </lineage>
</organism>
<reference evidence="2" key="1">
    <citation type="submission" date="2021-07" db="EMBL/GenBank/DDBJ databases">
        <title>Genome Resource of American Ginseng Black Spot Pathogen Alternaria panax.</title>
        <authorList>
            <person name="Qiu C."/>
            <person name="Wang W."/>
            <person name="Liu Z."/>
        </authorList>
    </citation>
    <scope>NUCLEOTIDE SEQUENCE</scope>
    <source>
        <strain evidence="2">BNCC115425</strain>
    </source>
</reference>
<sequence>MDDEEAGASPVGWRIEAFANNNRGAPSYLLNPRPGRLDHYPDPGGQSPADDDYETRYYFERQPTPSFEETLRSQARPPPIQRAEGSAGAGREHTAQSHHLPRVEHMASSAARRFSGDGLDYRRPAGSARSQEVAASVDLTGDGEMDEDVAEAIDLSQDDDNDDGNIIDLTGDESGNGASHDGQGQRVAWGATREGQIMWHAREARLARERQAERGSLQRDENRRRHAPRLPRGMDIIIDLDNGDEEWNVDVDVDIHAAAAPQHQPPQPQQPPRHHVPSSPEIEFISSRTLPSGPRRPHLPVPPTRNDAHPNADLHGNFDDDDDAAAANNSDEDIQFLRSAPLPEHEQRRRAANEQMDNVLDLFGTLNGRFTHLRAQVERFHEQVHRTRTRFGAGGQNAWEREPVPPSRSASRGRMGAGAPHIRVGVGAFMAPVMDFEMVGFEIGGGRAREHPPPPPTYNAPPKAPEGFTRSPEEEGGSLVCPNCEEELCVGGDDVKRQVWIVKGCGHVYCGECTANRSAKRSAKGKERPASTNPFKVCVVEGCDKNVSNKKSMIQVFL</sequence>